<dbReference type="Gene3D" id="3.40.1280.30">
    <property type="match status" value="1"/>
</dbReference>
<evidence type="ECO:0000256" key="20">
    <source>
        <dbReference type="SAM" id="MobiDB-lite"/>
    </source>
</evidence>
<evidence type="ECO:0000256" key="12">
    <source>
        <dbReference type="ARBA" id="ARBA00029727"/>
    </source>
</evidence>
<dbReference type="InterPro" id="IPR007356">
    <property type="entry name" value="tRNA_m1G_MeTrfase_euk"/>
</dbReference>
<accession>A0A8C5GAH0</accession>
<feature type="domain" description="SAM-dependent MTase TRM10-type" evidence="21">
    <location>
        <begin position="50"/>
        <end position="243"/>
    </location>
</feature>
<gene>
    <name evidence="22" type="primary">trmt10c</name>
</gene>
<comment type="catalytic activity">
    <reaction evidence="17">
        <text>adenosine(9) in tRNA + S-adenosyl-L-methionine = N(1)-methyladenosine(9) in tRNA + S-adenosyl-L-homocysteine + H(+)</text>
        <dbReference type="Rhea" id="RHEA:43148"/>
        <dbReference type="Rhea" id="RHEA-COMP:10363"/>
        <dbReference type="Rhea" id="RHEA-COMP:10364"/>
        <dbReference type="ChEBI" id="CHEBI:15378"/>
        <dbReference type="ChEBI" id="CHEBI:57856"/>
        <dbReference type="ChEBI" id="CHEBI:59789"/>
        <dbReference type="ChEBI" id="CHEBI:74411"/>
        <dbReference type="ChEBI" id="CHEBI:74491"/>
        <dbReference type="EC" id="2.1.1.218"/>
    </reaction>
</comment>
<evidence type="ECO:0000256" key="7">
    <source>
        <dbReference type="ARBA" id="ARBA00022691"/>
    </source>
</evidence>
<evidence type="ECO:0000256" key="17">
    <source>
        <dbReference type="ARBA" id="ARBA00048278"/>
    </source>
</evidence>
<evidence type="ECO:0000313" key="22">
    <source>
        <dbReference type="Ensembl" id="ENSGWIP00000026781.1"/>
    </source>
</evidence>
<feature type="region of interest" description="Disordered" evidence="20">
    <location>
        <begin position="1"/>
        <end position="29"/>
    </location>
</feature>
<dbReference type="SMR" id="A0A8C5GAH0"/>
<evidence type="ECO:0000256" key="14">
    <source>
        <dbReference type="ARBA" id="ARBA00030623"/>
    </source>
</evidence>
<dbReference type="GO" id="GO:0000049">
    <property type="term" value="F:tRNA binding"/>
    <property type="evidence" value="ECO:0007669"/>
    <property type="project" value="TreeGrafter"/>
</dbReference>
<dbReference type="GO" id="GO:0070131">
    <property type="term" value="P:positive regulation of mitochondrial translation"/>
    <property type="evidence" value="ECO:0007669"/>
    <property type="project" value="TreeGrafter"/>
</dbReference>
<dbReference type="FunFam" id="3.40.1280.30:FF:000003">
    <property type="entry name" value="tRNA methyltransferase 10C, mitochondrial RNase P subunit"/>
    <property type="match status" value="1"/>
</dbReference>
<dbReference type="InterPro" id="IPR028564">
    <property type="entry name" value="MT_TRM10-typ"/>
</dbReference>
<evidence type="ECO:0000256" key="16">
    <source>
        <dbReference type="ARBA" id="ARBA00033019"/>
    </source>
</evidence>
<dbReference type="GO" id="GO:0005739">
    <property type="term" value="C:mitochondrion"/>
    <property type="evidence" value="ECO:0007669"/>
    <property type="project" value="UniProtKB-SubCell"/>
</dbReference>
<evidence type="ECO:0000256" key="13">
    <source>
        <dbReference type="ARBA" id="ARBA00029803"/>
    </source>
</evidence>
<evidence type="ECO:0000256" key="8">
    <source>
        <dbReference type="ARBA" id="ARBA00022694"/>
    </source>
</evidence>
<keyword evidence="6" id="KW-0808">Transferase</keyword>
<dbReference type="PROSITE" id="PS51675">
    <property type="entry name" value="SAM_MT_TRM10"/>
    <property type="match status" value="1"/>
</dbReference>
<name>A0A8C5GAH0_GOUWI</name>
<keyword evidence="8" id="KW-0819">tRNA processing</keyword>
<proteinExistence type="predicted"/>
<evidence type="ECO:0000256" key="19">
    <source>
        <dbReference type="ARBA" id="ARBA00048481"/>
    </source>
</evidence>
<keyword evidence="9" id="KW-0809">Transit peptide</keyword>
<reference evidence="22" key="3">
    <citation type="submission" date="2025-09" db="UniProtKB">
        <authorList>
            <consortium name="Ensembl"/>
        </authorList>
    </citation>
    <scope>IDENTIFICATION</scope>
</reference>
<dbReference type="EC" id="2.1.1.221" evidence="3"/>
<keyword evidence="7" id="KW-0949">S-adenosyl-L-methionine</keyword>
<dbReference type="Ensembl" id="ENSGWIT00000029255.1">
    <property type="protein sequence ID" value="ENSGWIP00000026781.1"/>
    <property type="gene ID" value="ENSGWIG00000014046.1"/>
</dbReference>
<evidence type="ECO:0000256" key="9">
    <source>
        <dbReference type="ARBA" id="ARBA00022946"/>
    </source>
</evidence>
<evidence type="ECO:0000256" key="10">
    <source>
        <dbReference type="ARBA" id="ARBA00023054"/>
    </source>
</evidence>
<evidence type="ECO:0000256" key="15">
    <source>
        <dbReference type="ARBA" id="ARBA00031759"/>
    </source>
</evidence>
<dbReference type="AlphaFoldDB" id="A0A8C5GAH0"/>
<comment type="subcellular location">
    <subcellularLocation>
        <location evidence="1">Mitochondrion</location>
    </subcellularLocation>
</comment>
<reference evidence="22" key="2">
    <citation type="submission" date="2025-08" db="UniProtKB">
        <authorList>
            <consortium name="Ensembl"/>
        </authorList>
    </citation>
    <scope>IDENTIFICATION</scope>
</reference>
<dbReference type="Proteomes" id="UP000694680">
    <property type="component" value="Chromosome 3"/>
</dbReference>
<evidence type="ECO:0000313" key="23">
    <source>
        <dbReference type="Proteomes" id="UP000694680"/>
    </source>
</evidence>
<feature type="region of interest" description="Disordered" evidence="20">
    <location>
        <begin position="247"/>
        <end position="266"/>
    </location>
</feature>
<keyword evidence="23" id="KW-1185">Reference proteome</keyword>
<evidence type="ECO:0000256" key="11">
    <source>
        <dbReference type="ARBA" id="ARBA00023128"/>
    </source>
</evidence>
<dbReference type="PANTHER" id="PTHR13563:SF5">
    <property type="entry name" value="TRNA METHYLTRANSFERASE 10 HOMOLOG C"/>
    <property type="match status" value="1"/>
</dbReference>
<dbReference type="InterPro" id="IPR038459">
    <property type="entry name" value="MT_TRM10-typ_sf"/>
</dbReference>
<dbReference type="InterPro" id="IPR025812">
    <property type="entry name" value="Trm10_C_MTase_dom"/>
</dbReference>
<dbReference type="GO" id="GO:0032259">
    <property type="term" value="P:methylation"/>
    <property type="evidence" value="ECO:0007669"/>
    <property type="project" value="UniProtKB-KW"/>
</dbReference>
<sequence length="324" mass="38204">MLSKRPNQRNQTVKETMIKERSDEEDGQRDNTLKNTLFLTFWSRSLDKFLAWRSASAMMYGQPLVFDMRYDSHMSRRELENAVSQLMEVEGWNRRAAEPYHLHFCNLQHNGPYMQELLKRYGEETWNRLFITTTHRQHVEVFPREQLVYLTADSPNVLRKYDHNKVYIIGAMVDRSIQSGVSLAQAKRLKLNTARLPLDEYLYWDIGAKNLTLDQMIRIMLTIKNTGKWEEALKFVPKRKHDGFHQERTHYNSNNRGTPSPEWRNQGKTVQNVYRKNSGFIAREKKTGYVRGENASPGTKIRTLLKSTLEARKSAGSKEWWKDE</sequence>
<organism evidence="22 23">
    <name type="scientific">Gouania willdenowi</name>
    <name type="common">Blunt-snouted clingfish</name>
    <name type="synonym">Lepadogaster willdenowi</name>
    <dbReference type="NCBI Taxonomy" id="441366"/>
    <lineage>
        <taxon>Eukaryota</taxon>
        <taxon>Metazoa</taxon>
        <taxon>Chordata</taxon>
        <taxon>Craniata</taxon>
        <taxon>Vertebrata</taxon>
        <taxon>Euteleostomi</taxon>
        <taxon>Actinopterygii</taxon>
        <taxon>Neopterygii</taxon>
        <taxon>Teleostei</taxon>
        <taxon>Neoteleostei</taxon>
        <taxon>Acanthomorphata</taxon>
        <taxon>Ovalentaria</taxon>
        <taxon>Blenniimorphae</taxon>
        <taxon>Blenniiformes</taxon>
        <taxon>Gobiesocoidei</taxon>
        <taxon>Gobiesocidae</taxon>
        <taxon>Gobiesocinae</taxon>
        <taxon>Gouania</taxon>
    </lineage>
</organism>
<dbReference type="EC" id="2.1.1.218" evidence="2"/>
<keyword evidence="5" id="KW-0489">Methyltransferase</keyword>
<dbReference type="GO" id="GO:0005654">
    <property type="term" value="C:nucleoplasm"/>
    <property type="evidence" value="ECO:0007669"/>
    <property type="project" value="TreeGrafter"/>
</dbReference>
<evidence type="ECO:0000256" key="18">
    <source>
        <dbReference type="ARBA" id="ARBA00048434"/>
    </source>
</evidence>
<feature type="compositionally biased region" description="Basic and acidic residues" evidence="20">
    <location>
        <begin position="16"/>
        <end position="29"/>
    </location>
</feature>
<evidence type="ECO:0000256" key="3">
    <source>
        <dbReference type="ARBA" id="ARBA00012797"/>
    </source>
</evidence>
<reference evidence="22" key="1">
    <citation type="submission" date="2020-06" db="EMBL/GenBank/DDBJ databases">
        <authorList>
            <consortium name="Wellcome Sanger Institute Data Sharing"/>
        </authorList>
    </citation>
    <scope>NUCLEOTIDE SEQUENCE [LARGE SCALE GENOMIC DNA]</scope>
</reference>
<dbReference type="GO" id="GO:0052905">
    <property type="term" value="F:tRNA (guanosine(9)-N1)-methyltransferase activity"/>
    <property type="evidence" value="ECO:0007669"/>
    <property type="project" value="UniProtKB-EC"/>
</dbReference>
<comment type="catalytic activity">
    <reaction evidence="18">
        <text>guanosine(9) in tRNA + S-adenosyl-L-methionine = N(1)-methylguanosine(9) in tRNA + S-adenosyl-L-homocysteine + H(+)</text>
        <dbReference type="Rhea" id="RHEA:43156"/>
        <dbReference type="Rhea" id="RHEA-COMP:10367"/>
        <dbReference type="Rhea" id="RHEA-COMP:10368"/>
        <dbReference type="ChEBI" id="CHEBI:15378"/>
        <dbReference type="ChEBI" id="CHEBI:57856"/>
        <dbReference type="ChEBI" id="CHEBI:59789"/>
        <dbReference type="ChEBI" id="CHEBI:73542"/>
        <dbReference type="ChEBI" id="CHEBI:74269"/>
        <dbReference type="EC" id="2.1.1.221"/>
    </reaction>
</comment>
<protein>
    <recommendedName>
        <fullName evidence="4">tRNA methyltransferase 10 homolog C</fullName>
        <ecNumber evidence="2">2.1.1.218</ecNumber>
        <ecNumber evidence="3">2.1.1.221</ecNumber>
    </recommendedName>
    <alternativeName>
        <fullName evidence="14">Mitochondrial ribonuclease P protein 1</fullName>
    </alternativeName>
    <alternativeName>
        <fullName evidence="13">RNA (guanine-9-)-methyltransferase domain-containing protein 1</fullName>
    </alternativeName>
    <alternativeName>
        <fullName evidence="15">mRNA methyladenosine-N(1)-methyltransferase</fullName>
    </alternativeName>
    <alternativeName>
        <fullName evidence="16">tRNA (adenine(9)-N(1))-methyltransferase</fullName>
    </alternativeName>
    <alternativeName>
        <fullName evidence="12">tRNA (guanine(9)-N(1))-methyltransferase</fullName>
    </alternativeName>
</protein>
<dbReference type="GO" id="GO:0097745">
    <property type="term" value="P:mitochondrial tRNA 5'-end processing"/>
    <property type="evidence" value="ECO:0007669"/>
    <property type="project" value="TreeGrafter"/>
</dbReference>
<keyword evidence="11" id="KW-0496">Mitochondrion</keyword>
<keyword evidence="10" id="KW-0175">Coiled coil</keyword>
<evidence type="ECO:0000256" key="5">
    <source>
        <dbReference type="ARBA" id="ARBA00022603"/>
    </source>
</evidence>
<evidence type="ECO:0000256" key="2">
    <source>
        <dbReference type="ARBA" id="ARBA00012794"/>
    </source>
</evidence>
<dbReference type="PANTHER" id="PTHR13563">
    <property type="entry name" value="TRNA (GUANINE-9-) METHYLTRANSFERASE"/>
    <property type="match status" value="1"/>
</dbReference>
<evidence type="ECO:0000256" key="4">
    <source>
        <dbReference type="ARBA" id="ARBA00014681"/>
    </source>
</evidence>
<dbReference type="CDD" id="cd18102">
    <property type="entry name" value="Trm10_MRRP1"/>
    <property type="match status" value="1"/>
</dbReference>
<evidence type="ECO:0000256" key="6">
    <source>
        <dbReference type="ARBA" id="ARBA00022679"/>
    </source>
</evidence>
<comment type="catalytic activity">
    <reaction evidence="19">
        <text>an adenosine in mRNA + S-adenosyl-L-methionine = an N(1)-methyladenosine in mRNA + S-adenosyl-L-homocysteine + H(+)</text>
        <dbReference type="Rhea" id="RHEA:55392"/>
        <dbReference type="Rhea" id="RHEA-COMP:12414"/>
        <dbReference type="Rhea" id="RHEA-COMP:12415"/>
        <dbReference type="ChEBI" id="CHEBI:15378"/>
        <dbReference type="ChEBI" id="CHEBI:57856"/>
        <dbReference type="ChEBI" id="CHEBI:59789"/>
        <dbReference type="ChEBI" id="CHEBI:74411"/>
        <dbReference type="ChEBI" id="CHEBI:74491"/>
    </reaction>
</comment>
<dbReference type="GO" id="GO:0160106">
    <property type="term" value="F:tRNA (adenine(9)-N1)-methyltransferase activity"/>
    <property type="evidence" value="ECO:0007669"/>
    <property type="project" value="UniProtKB-EC"/>
</dbReference>
<evidence type="ECO:0000256" key="1">
    <source>
        <dbReference type="ARBA" id="ARBA00004173"/>
    </source>
</evidence>
<evidence type="ECO:0000259" key="21">
    <source>
        <dbReference type="PROSITE" id="PS51675"/>
    </source>
</evidence>